<evidence type="ECO:0000256" key="1">
    <source>
        <dbReference type="PROSITE-ProRule" id="PRU00042"/>
    </source>
</evidence>
<dbReference type="Proteomes" id="UP001642520">
    <property type="component" value="Unassembled WGS sequence"/>
</dbReference>
<dbReference type="InterPro" id="IPR013087">
    <property type="entry name" value="Znf_C2H2_type"/>
</dbReference>
<evidence type="ECO:0000313" key="5">
    <source>
        <dbReference type="Proteomes" id="UP001642520"/>
    </source>
</evidence>
<comment type="caution">
    <text evidence="4">The sequence shown here is derived from an EMBL/GenBank/DDBJ whole genome shotgun (WGS) entry which is preliminary data.</text>
</comment>
<sequence length="567" mass="65122">MSPLNRGPLLGPRVPPAGIRPLPPPRFGGRLPPPGLPPRMPPPPMSPVFGPMRQRLPPPPRPTGVSRPSGPIPLFGPRVRGMAPMVPPIGLRGAGPRGPLMRPWHRRALPPQILSRMRPRFSVGNGNVKGKALSNVKKVSKLEELELKKPWMTDEIRSEIQKKNKLYAKAKKNKDAKEWEEFKDLRNKVTRMIRDAKNDYLAKHPEQAHLCSNDEEPYDQRDENYISSEDEESFYCDICDRDFPSEDILTEHKKEHKLCGIDGCTFTAHPLLIDKHITMQHSSGLYHKIKNLSTPEDIDRWIMERKKRYPTKANVEQRKAEEMEKIQRGEIIKQKQEGTKRRRKKVSHSLNYKKKVQKQSAKIVSNCTERKGTYRGLYEFSGTLILQDETLQTDDQSNKEVINDSEENINHISDEEEIPVVLPKFICNTPSLVANYGSASEDSDVPEEVPIKKVKLHDDIMIKANDESKDKIVGENRVAHNNTHLNSRIEKPRGMQPKDLTSKIVKSKRDNLVLNRNSENRELKSTTKKKQPYTSQLLQRLLSRAIQHERNLICQCIKYIVDNHFFD</sequence>
<keyword evidence="1" id="KW-0862">Zinc</keyword>
<dbReference type="PROSITE" id="PS50157">
    <property type="entry name" value="ZINC_FINGER_C2H2_2"/>
    <property type="match status" value="1"/>
</dbReference>
<feature type="region of interest" description="Disordered" evidence="2">
    <location>
        <begin position="1"/>
        <end position="78"/>
    </location>
</feature>
<gene>
    <name evidence="4" type="ORF">XYLVIOL_LOCUS7034</name>
</gene>
<proteinExistence type="predicted"/>
<feature type="compositionally biased region" description="Pro residues" evidence="2">
    <location>
        <begin position="21"/>
        <end position="46"/>
    </location>
</feature>
<dbReference type="Pfam" id="PF10453">
    <property type="entry name" value="NUFIP1"/>
    <property type="match status" value="1"/>
</dbReference>
<dbReference type="InterPro" id="IPR039136">
    <property type="entry name" value="NUFIP1-like"/>
</dbReference>
<evidence type="ECO:0000259" key="3">
    <source>
        <dbReference type="PROSITE" id="PS50157"/>
    </source>
</evidence>
<dbReference type="InterPro" id="IPR019496">
    <property type="entry name" value="NUFIP1_cons_dom"/>
</dbReference>
<dbReference type="PANTHER" id="PTHR13309:SF0">
    <property type="entry name" value="FMR1-INTERACTING PROTEIN NUFIP1"/>
    <property type="match status" value="1"/>
</dbReference>
<accession>A0ABP1P106</accession>
<protein>
    <recommendedName>
        <fullName evidence="3">C2H2-type domain-containing protein</fullName>
    </recommendedName>
</protein>
<dbReference type="PROSITE" id="PS00028">
    <property type="entry name" value="ZINC_FINGER_C2H2_1"/>
    <property type="match status" value="1"/>
</dbReference>
<dbReference type="EMBL" id="CAXAJV020001293">
    <property type="protein sequence ID" value="CAL7945135.1"/>
    <property type="molecule type" value="Genomic_DNA"/>
</dbReference>
<name>A0ABP1P106_XYLVO</name>
<dbReference type="PANTHER" id="PTHR13309">
    <property type="entry name" value="NUCLEAR FRAGILE X MENTAL RETARDATION PROTEIN INTERACTING PROTEIN 1"/>
    <property type="match status" value="1"/>
</dbReference>
<evidence type="ECO:0000256" key="2">
    <source>
        <dbReference type="SAM" id="MobiDB-lite"/>
    </source>
</evidence>
<feature type="domain" description="C2H2-type" evidence="3">
    <location>
        <begin position="234"/>
        <end position="256"/>
    </location>
</feature>
<reference evidence="4 5" key="1">
    <citation type="submission" date="2024-08" db="EMBL/GenBank/DDBJ databases">
        <authorList>
            <person name="Will J Nash"/>
            <person name="Angela Man"/>
            <person name="Seanna McTaggart"/>
            <person name="Kendall Baker"/>
            <person name="Tom Barker"/>
            <person name="Leah Catchpole"/>
            <person name="Alex Durrant"/>
            <person name="Karim Gharbi"/>
            <person name="Naomi Irish"/>
            <person name="Gemy Kaithakottil"/>
            <person name="Debby Ku"/>
            <person name="Aaliyah Providence"/>
            <person name="Felix Shaw"/>
            <person name="David Swarbreck"/>
            <person name="Chris Watkins"/>
            <person name="Ann M. McCartney"/>
            <person name="Giulio Formenti"/>
            <person name="Alice Mouton"/>
            <person name="Noel Vella"/>
            <person name="Bjorn M von Reumont"/>
            <person name="Adriana Vella"/>
            <person name="Wilfried Haerty"/>
        </authorList>
    </citation>
    <scope>NUCLEOTIDE SEQUENCE [LARGE SCALE GENOMIC DNA]</scope>
</reference>
<keyword evidence="1" id="KW-0863">Zinc-finger</keyword>
<organism evidence="4 5">
    <name type="scientific">Xylocopa violacea</name>
    <name type="common">Violet carpenter bee</name>
    <name type="synonym">Apis violacea</name>
    <dbReference type="NCBI Taxonomy" id="135666"/>
    <lineage>
        <taxon>Eukaryota</taxon>
        <taxon>Metazoa</taxon>
        <taxon>Ecdysozoa</taxon>
        <taxon>Arthropoda</taxon>
        <taxon>Hexapoda</taxon>
        <taxon>Insecta</taxon>
        <taxon>Pterygota</taxon>
        <taxon>Neoptera</taxon>
        <taxon>Endopterygota</taxon>
        <taxon>Hymenoptera</taxon>
        <taxon>Apocrita</taxon>
        <taxon>Aculeata</taxon>
        <taxon>Apoidea</taxon>
        <taxon>Anthophila</taxon>
        <taxon>Apidae</taxon>
        <taxon>Xylocopa</taxon>
        <taxon>Xylocopa</taxon>
    </lineage>
</organism>
<keyword evidence="1" id="KW-0479">Metal-binding</keyword>
<keyword evidence="5" id="KW-1185">Reference proteome</keyword>
<evidence type="ECO:0000313" key="4">
    <source>
        <dbReference type="EMBL" id="CAL7945135.1"/>
    </source>
</evidence>